<dbReference type="Gene3D" id="3.40.50.261">
    <property type="entry name" value="Succinyl-CoA synthetase domains"/>
    <property type="match status" value="2"/>
</dbReference>
<accession>Q0FTK8</accession>
<proteinExistence type="predicted"/>
<name>Q0FTK8_SALBH</name>
<dbReference type="SUPFAM" id="SSF51735">
    <property type="entry name" value="NAD(P)-binding Rossmann-fold domains"/>
    <property type="match status" value="1"/>
</dbReference>
<dbReference type="GO" id="GO:0006099">
    <property type="term" value="P:tricarboxylic acid cycle"/>
    <property type="evidence" value="ECO:0007669"/>
    <property type="project" value="UniProtKB-KW"/>
</dbReference>
<evidence type="ECO:0000313" key="5">
    <source>
        <dbReference type="Proteomes" id="UP000006230"/>
    </source>
</evidence>
<keyword evidence="5" id="KW-1185">Reference proteome</keyword>
<dbReference type="PANTHER" id="PTHR42793:SF4">
    <property type="entry name" value="BLL6376 PROTEIN"/>
    <property type="match status" value="1"/>
</dbReference>
<comment type="caution">
    <text evidence="4">The sequence shown here is derived from an EMBL/GenBank/DDBJ whole genome shotgun (WGS) entry which is preliminary data.</text>
</comment>
<dbReference type="Proteomes" id="UP000006230">
    <property type="component" value="Unassembled WGS sequence"/>
</dbReference>
<dbReference type="InterPro" id="IPR003781">
    <property type="entry name" value="CoA-bd"/>
</dbReference>
<protein>
    <submittedName>
        <fullName evidence="4">Probable acyl-CoA synthetase protein</fullName>
    </submittedName>
</protein>
<evidence type="ECO:0000313" key="4">
    <source>
        <dbReference type="EMBL" id="EAU47444.1"/>
    </source>
</evidence>
<dbReference type="SUPFAM" id="SSF52210">
    <property type="entry name" value="Succinyl-CoA synthetase domains"/>
    <property type="match status" value="2"/>
</dbReference>
<keyword evidence="1" id="KW-0816">Tricarboxylic acid cycle</keyword>
<feature type="domain" description="CoA-binding" evidence="2">
    <location>
        <begin position="5"/>
        <end position="109"/>
    </location>
</feature>
<dbReference type="PANTHER" id="PTHR42793">
    <property type="entry name" value="COA BINDING DOMAIN CONTAINING PROTEIN"/>
    <property type="match status" value="1"/>
</dbReference>
<dbReference type="eggNOG" id="COG1042">
    <property type="taxonomic scope" value="Bacteria"/>
</dbReference>
<organism evidence="4 5">
    <name type="scientific">Salipiger bermudensis (strain DSM 26914 / JCM 13377 / KCTC 12554 / HTCC2601)</name>
    <name type="common">Pelagibaca bermudensis</name>
    <dbReference type="NCBI Taxonomy" id="314265"/>
    <lineage>
        <taxon>Bacteria</taxon>
        <taxon>Pseudomonadati</taxon>
        <taxon>Pseudomonadota</taxon>
        <taxon>Alphaproteobacteria</taxon>
        <taxon>Rhodobacterales</taxon>
        <taxon>Roseobacteraceae</taxon>
        <taxon>Salipiger</taxon>
    </lineage>
</organism>
<dbReference type="Pfam" id="PF13607">
    <property type="entry name" value="Succ_CoA_lig"/>
    <property type="match status" value="1"/>
</dbReference>
<feature type="domain" description="Succinyl-CoA synthetase-like flavodoxin" evidence="3">
    <location>
        <begin position="128"/>
        <end position="220"/>
    </location>
</feature>
<dbReference type="InterPro" id="IPR016102">
    <property type="entry name" value="Succinyl-CoA_synth-like"/>
</dbReference>
<dbReference type="STRING" id="314265.R2601_25936"/>
<evidence type="ECO:0000259" key="3">
    <source>
        <dbReference type="Pfam" id="PF13607"/>
    </source>
</evidence>
<sequence>MALVGPEAWCGDVIAKLREMGYVWDIWPVVPGAHLVAGIRAFATIERLPAGPDLAFIGQDGAQAVEIVAALAQRGAGGAICQGEAIPADLGRAAGDMPLLGPGCRGVINALERAPVWDGVHGLKHVKRGVAIIARSASLAQSLSMHRRGLPIAVLAVAEPGRAQTGLALLGEALLRDERISALGIQAEDLGDPEALIEMAQTAERLGKSVVILRAGQEPGARALFERAGMAQVRSPEALLETLKILHVTGALPANTFAGLCCTGGTSALLRDLAQAEGLEFPAFSEVQRQALERDLGPGVALENPLDCSSAVQRSVPRLTRIFSEAMTGRAVLTLLVLDCAREDHGSDAAWDRVAEAAAAARGRVGMPLALLTTLPEGLPEDRAEALLENRLIPLCGLPAALEALAACVALGGPLRRPAPLFMPAPDAGIGASMSDQAEARSMLAAQGLHLTPAETPPAEGPELQLHLCAEPSYGYVLRIRQGGAEVAGLLPLRPGEAQRLLEELGCAVAEIEAVVPALLSVQDYVIAQEGMVAEFELVFRPGTRGPALASGLKIRAASA</sequence>
<reference evidence="4 5" key="1">
    <citation type="journal article" date="2010" name="J. Bacteriol.">
        <title>Genome sequences of Pelagibaca bermudensis HTCC2601T and Maritimibacter alkaliphilus HTCC2654T, the type strains of two marine Roseobacter genera.</title>
        <authorList>
            <person name="Thrash J.C."/>
            <person name="Cho J.C."/>
            <person name="Ferriera S."/>
            <person name="Johnson J."/>
            <person name="Vergin K.L."/>
            <person name="Giovannoni S.J."/>
        </authorList>
    </citation>
    <scope>NUCLEOTIDE SEQUENCE [LARGE SCALE GENOMIC DNA]</scope>
    <source>
        <strain evidence="5">DSM 26914 / JCM 13377 / KCTC 12554 / HTCC2601</strain>
    </source>
</reference>
<dbReference type="Pfam" id="PF13380">
    <property type="entry name" value="CoA_binding_2"/>
    <property type="match status" value="1"/>
</dbReference>
<dbReference type="InterPro" id="IPR032875">
    <property type="entry name" value="Succ_CoA_lig_flav_dom"/>
</dbReference>
<dbReference type="HOGENOM" id="CLU_007415_3_2_5"/>
<evidence type="ECO:0000259" key="2">
    <source>
        <dbReference type="Pfam" id="PF13380"/>
    </source>
</evidence>
<gene>
    <name evidence="4" type="ORF">R2601_25936</name>
</gene>
<dbReference type="Gene3D" id="3.40.50.720">
    <property type="entry name" value="NAD(P)-binding Rossmann-like Domain"/>
    <property type="match status" value="1"/>
</dbReference>
<dbReference type="EMBL" id="AATQ01000006">
    <property type="protein sequence ID" value="EAU47444.1"/>
    <property type="molecule type" value="Genomic_DNA"/>
</dbReference>
<dbReference type="AlphaFoldDB" id="Q0FTK8"/>
<evidence type="ECO:0000256" key="1">
    <source>
        <dbReference type="ARBA" id="ARBA00022532"/>
    </source>
</evidence>
<dbReference type="InterPro" id="IPR036291">
    <property type="entry name" value="NAD(P)-bd_dom_sf"/>
</dbReference>